<protein>
    <submittedName>
        <fullName evidence="1">Uncharacterized protein</fullName>
    </submittedName>
</protein>
<reference evidence="1" key="1">
    <citation type="journal article" date="2015" name="Genome Announc.">
        <title>Draft Genome Sequence of Thiostrepton-Producing Streptomyces azureus ATCC 14921.</title>
        <authorList>
            <person name="Sakihara K."/>
            <person name="Maeda J."/>
            <person name="Tashiro K."/>
            <person name="Fujino Y."/>
            <person name="Kuhara S."/>
            <person name="Ohshima T."/>
            <person name="Ogata S."/>
            <person name="Doi K."/>
        </authorList>
    </citation>
    <scope>NUCLEOTIDE SEQUENCE [LARGE SCALE GENOMIC DNA]</scope>
    <source>
        <strain evidence="1">ATCC14921</strain>
    </source>
</reference>
<accession>A0A0K8PG63</accession>
<dbReference type="PATRIC" id="fig|146537.3.peg.1702"/>
<evidence type="ECO:0000313" key="2">
    <source>
        <dbReference type="Proteomes" id="UP000053859"/>
    </source>
</evidence>
<dbReference type="EMBL" id="DF968221">
    <property type="protein sequence ID" value="GAP46877.1"/>
    <property type="molecule type" value="Genomic_DNA"/>
</dbReference>
<sequence length="67" mass="7512">MEVSQVRQRVQAIADAADDPEDAHMREDQLLVDVLKVIADSSTDDQARGLANAALETRKIEFERWCA</sequence>
<keyword evidence="2" id="KW-1185">Reference proteome</keyword>
<evidence type="ECO:0000313" key="1">
    <source>
        <dbReference type="EMBL" id="GAP46877.1"/>
    </source>
</evidence>
<dbReference type="AlphaFoldDB" id="A0A0K8PG63"/>
<name>A0A0K8PG63_STRAJ</name>
<organism evidence="1 2">
    <name type="scientific">Streptomyces azureus</name>
    <dbReference type="NCBI Taxonomy" id="146537"/>
    <lineage>
        <taxon>Bacteria</taxon>
        <taxon>Bacillati</taxon>
        <taxon>Actinomycetota</taxon>
        <taxon>Actinomycetes</taxon>
        <taxon>Kitasatosporales</taxon>
        <taxon>Streptomycetaceae</taxon>
        <taxon>Streptomyces</taxon>
    </lineage>
</organism>
<proteinExistence type="predicted"/>
<dbReference type="RefSeq" id="WP_059416168.1">
    <property type="nucleotide sequence ID" value="NZ_DF968221.1"/>
</dbReference>
<dbReference type="Proteomes" id="UP000053859">
    <property type="component" value="Unassembled WGS sequence"/>
</dbReference>
<gene>
    <name evidence="1" type="ORF">SAZU_1614</name>
</gene>